<evidence type="ECO:0000256" key="2">
    <source>
        <dbReference type="ARBA" id="ARBA00023125"/>
    </source>
</evidence>
<dbReference type="PRINTS" id="PR00028">
    <property type="entry name" value="POUDOMAIN"/>
</dbReference>
<evidence type="ECO:0000313" key="10">
    <source>
        <dbReference type="Proteomes" id="UP001174909"/>
    </source>
</evidence>
<sequence>MQQRPPNRPSPAATPGPSLQNSNQGVSGLQTNFMAPLPPPLPSFPTNGITPPHPHPVAPFPPPPHSHGTLHLGPIAPPPPSSPHRSQPFYTLAMTHLPTMNPRPRPHSSLFPHSPPQFPLPPPPPPPTTILESRQAVLPILPRPQLLQPVPLRFPYPTTINITCTHCGNHLIVDLTAHHLTSFRGPPSRPQFVHTAQNGPVFWRLPLVRPLTSMTPPTQTSVSVSSSAPLLNAHGAHLASHSRPPPPPRETPRETEKEPRYRKSSTKSSSGSSSKSKRSVGGREVSSRLTAGIIPYRERRRATSIETHARQQLELEFATLEKPTVMKMGEIAGRLSVSREFVRQWFASRHHRLQQRASSSSSSGETRERTIPSDTYEITVEVPPTDSYLLPPQTVVVQNDTSPK</sequence>
<proteinExistence type="predicted"/>
<comment type="subcellular location">
    <subcellularLocation>
        <location evidence="1 5 6">Nucleus</location>
    </subcellularLocation>
</comment>
<feature type="compositionally biased region" description="Pro residues" evidence="7">
    <location>
        <begin position="1"/>
        <end position="14"/>
    </location>
</feature>
<dbReference type="InterPro" id="IPR009057">
    <property type="entry name" value="Homeodomain-like_sf"/>
</dbReference>
<dbReference type="PANTHER" id="PTHR23330">
    <property type="entry name" value="P300 TRANSCRIPTIONAL COFACTOR JMY-RELATED"/>
    <property type="match status" value="1"/>
</dbReference>
<reference evidence="9" key="1">
    <citation type="submission" date="2023-03" db="EMBL/GenBank/DDBJ databases">
        <authorList>
            <person name="Steffen K."/>
            <person name="Cardenas P."/>
        </authorList>
    </citation>
    <scope>NUCLEOTIDE SEQUENCE</scope>
</reference>
<dbReference type="Gene3D" id="1.10.10.60">
    <property type="entry name" value="Homeodomain-like"/>
    <property type="match status" value="1"/>
</dbReference>
<dbReference type="Pfam" id="PF00046">
    <property type="entry name" value="Homeodomain"/>
    <property type="match status" value="1"/>
</dbReference>
<evidence type="ECO:0000313" key="9">
    <source>
        <dbReference type="EMBL" id="CAI8021548.1"/>
    </source>
</evidence>
<name>A0AA35WHG6_GEOBA</name>
<keyword evidence="2 5" id="KW-0238">DNA-binding</keyword>
<feature type="region of interest" description="Disordered" evidence="7">
    <location>
        <begin position="352"/>
        <end position="404"/>
    </location>
</feature>
<evidence type="ECO:0000256" key="7">
    <source>
        <dbReference type="SAM" id="MobiDB-lite"/>
    </source>
</evidence>
<dbReference type="Proteomes" id="UP001174909">
    <property type="component" value="Unassembled WGS sequence"/>
</dbReference>
<feature type="domain" description="Homeobox" evidence="8">
    <location>
        <begin position="296"/>
        <end position="356"/>
    </location>
</feature>
<feature type="compositionally biased region" description="Pro residues" evidence="7">
    <location>
        <begin position="51"/>
        <end position="65"/>
    </location>
</feature>
<evidence type="ECO:0000259" key="8">
    <source>
        <dbReference type="PROSITE" id="PS50071"/>
    </source>
</evidence>
<accession>A0AA35WHG6</accession>
<evidence type="ECO:0000256" key="1">
    <source>
        <dbReference type="ARBA" id="ARBA00004123"/>
    </source>
</evidence>
<dbReference type="SMART" id="SM00389">
    <property type="entry name" value="HOX"/>
    <property type="match status" value="1"/>
</dbReference>
<dbReference type="InterPro" id="IPR001356">
    <property type="entry name" value="HD"/>
</dbReference>
<dbReference type="GO" id="GO:0005634">
    <property type="term" value="C:nucleus"/>
    <property type="evidence" value="ECO:0007669"/>
    <property type="project" value="UniProtKB-SubCell"/>
</dbReference>
<dbReference type="PANTHER" id="PTHR23330:SF9">
    <property type="entry name" value="PROLINE-RICH PROTEIN 11"/>
    <property type="match status" value="1"/>
</dbReference>
<feature type="compositionally biased region" description="Basic and acidic residues" evidence="7">
    <location>
        <begin position="250"/>
        <end position="261"/>
    </location>
</feature>
<evidence type="ECO:0000256" key="5">
    <source>
        <dbReference type="PROSITE-ProRule" id="PRU00108"/>
    </source>
</evidence>
<evidence type="ECO:0000256" key="4">
    <source>
        <dbReference type="ARBA" id="ARBA00023242"/>
    </source>
</evidence>
<dbReference type="AlphaFoldDB" id="A0AA35WHG6"/>
<keyword evidence="3 5" id="KW-0371">Homeobox</keyword>
<feature type="DNA-binding region" description="Homeobox" evidence="5">
    <location>
        <begin position="298"/>
        <end position="357"/>
    </location>
</feature>
<dbReference type="EMBL" id="CASHTH010001905">
    <property type="protein sequence ID" value="CAI8021548.1"/>
    <property type="molecule type" value="Genomic_DNA"/>
</dbReference>
<evidence type="ECO:0000256" key="3">
    <source>
        <dbReference type="ARBA" id="ARBA00023155"/>
    </source>
</evidence>
<feature type="region of interest" description="Disordered" evidence="7">
    <location>
        <begin position="235"/>
        <end position="286"/>
    </location>
</feature>
<dbReference type="GO" id="GO:0003677">
    <property type="term" value="F:DNA binding"/>
    <property type="evidence" value="ECO:0007669"/>
    <property type="project" value="UniProtKB-UniRule"/>
</dbReference>
<dbReference type="CDD" id="cd00086">
    <property type="entry name" value="homeodomain"/>
    <property type="match status" value="1"/>
</dbReference>
<gene>
    <name evidence="9" type="ORF">GBAR_LOCUS12761</name>
</gene>
<organism evidence="9 10">
    <name type="scientific">Geodia barretti</name>
    <name type="common">Barrett's horny sponge</name>
    <dbReference type="NCBI Taxonomy" id="519541"/>
    <lineage>
        <taxon>Eukaryota</taxon>
        <taxon>Metazoa</taxon>
        <taxon>Porifera</taxon>
        <taxon>Demospongiae</taxon>
        <taxon>Heteroscleromorpha</taxon>
        <taxon>Tetractinellida</taxon>
        <taxon>Astrophorina</taxon>
        <taxon>Geodiidae</taxon>
        <taxon>Geodia</taxon>
    </lineage>
</organism>
<keyword evidence="4 5" id="KW-0539">Nucleus</keyword>
<feature type="compositionally biased region" description="Polar residues" evidence="7">
    <location>
        <begin position="17"/>
        <end position="33"/>
    </location>
</feature>
<dbReference type="InterPro" id="IPR013847">
    <property type="entry name" value="POU"/>
</dbReference>
<feature type="compositionally biased region" description="Polar residues" evidence="7">
    <location>
        <begin position="395"/>
        <end position="404"/>
    </location>
</feature>
<dbReference type="SUPFAM" id="SSF46689">
    <property type="entry name" value="Homeodomain-like"/>
    <property type="match status" value="1"/>
</dbReference>
<keyword evidence="10" id="KW-1185">Reference proteome</keyword>
<evidence type="ECO:0000256" key="6">
    <source>
        <dbReference type="RuleBase" id="RU000682"/>
    </source>
</evidence>
<protein>
    <recommendedName>
        <fullName evidence="8">Homeobox domain-containing protein</fullName>
    </recommendedName>
</protein>
<feature type="region of interest" description="Disordered" evidence="7">
    <location>
        <begin position="1"/>
        <end position="69"/>
    </location>
</feature>
<comment type="caution">
    <text evidence="9">The sequence shown here is derived from an EMBL/GenBank/DDBJ whole genome shotgun (WGS) entry which is preliminary data.</text>
</comment>
<dbReference type="PROSITE" id="PS50071">
    <property type="entry name" value="HOMEOBOX_2"/>
    <property type="match status" value="1"/>
</dbReference>